<dbReference type="PANTHER" id="PTHR13504:SF38">
    <property type="entry name" value="FIDO DOMAIN-CONTAINING PROTEIN"/>
    <property type="match status" value="1"/>
</dbReference>
<proteinExistence type="predicted"/>
<dbReference type="InterPro" id="IPR011991">
    <property type="entry name" value="ArsR-like_HTH"/>
</dbReference>
<feature type="binding site" evidence="2">
    <location>
        <begin position="241"/>
        <end position="242"/>
    </location>
    <ligand>
        <name>ATP</name>
        <dbReference type="ChEBI" id="CHEBI:30616"/>
    </ligand>
</feature>
<dbReference type="InterPro" id="IPR040198">
    <property type="entry name" value="Fido_containing"/>
</dbReference>
<gene>
    <name evidence="4" type="ORF">COT81_03030</name>
</gene>
<feature type="domain" description="Fido" evidence="3">
    <location>
        <begin position="107"/>
        <end position="268"/>
    </location>
</feature>
<name>A0A2H0W1A3_9BACT</name>
<dbReference type="InterPro" id="IPR036597">
    <property type="entry name" value="Fido-like_dom_sf"/>
</dbReference>
<keyword evidence="2" id="KW-0547">Nucleotide-binding</keyword>
<comment type="caution">
    <text evidence="4">The sequence shown here is derived from an EMBL/GenBank/DDBJ whole genome shotgun (WGS) entry which is preliminary data.</text>
</comment>
<dbReference type="CDD" id="cd00090">
    <property type="entry name" value="HTH_ARSR"/>
    <property type="match status" value="1"/>
</dbReference>
<dbReference type="PANTHER" id="PTHR13504">
    <property type="entry name" value="FIDO DOMAIN-CONTAINING PROTEIN DDB_G0283145"/>
    <property type="match status" value="1"/>
</dbReference>
<dbReference type="Pfam" id="PF02661">
    <property type="entry name" value="Fic"/>
    <property type="match status" value="1"/>
</dbReference>
<evidence type="ECO:0000256" key="1">
    <source>
        <dbReference type="PIRSR" id="PIRSR640198-1"/>
    </source>
</evidence>
<evidence type="ECO:0000259" key="3">
    <source>
        <dbReference type="PROSITE" id="PS51459"/>
    </source>
</evidence>
<accession>A0A2H0W1A3</accession>
<evidence type="ECO:0000313" key="4">
    <source>
        <dbReference type="EMBL" id="PIS05116.1"/>
    </source>
</evidence>
<protein>
    <submittedName>
        <fullName evidence="4">Fic family protein</fullName>
    </submittedName>
</protein>
<feature type="active site" evidence="1">
    <location>
        <position position="199"/>
    </location>
</feature>
<evidence type="ECO:0000256" key="2">
    <source>
        <dbReference type="PIRSR" id="PIRSR640198-2"/>
    </source>
</evidence>
<sequence length="350" mass="39861">MTNFNKRLKNLPYSIWPLLNQIDELKGQWIGGAQLNPQALGRLKRSVLVTSTGSSTRIEGSKLSDVEVEKLMKGLSLQKLADRDKQEVKGYYELLDKVFSVGNKIPFSENSLKHLHNELLKYADKDKRHRGKYKVGENKVEMLDESGKAIGVLFETTPAYLTPKAMEELIDWTNQELIAKEFHPLLIIANFIVEFLKIHPFQDGNGRLARVLTNLLMLKNNYSYIPYVSHEKLIEDNKTDYYLALRQSQKTFGTNAEDITSWAKFFLDVSLSQAKQALGLLSAENIEKLLSPKQLAVWYYLQSGTEATPGEIAEATKVARPTVSQALERLLQLKKVERIGQGRTTRYKKI</sequence>
<dbReference type="GO" id="GO:0005524">
    <property type="term" value="F:ATP binding"/>
    <property type="evidence" value="ECO:0007669"/>
    <property type="project" value="UniProtKB-KW"/>
</dbReference>
<dbReference type="Gene3D" id="1.10.10.10">
    <property type="entry name" value="Winged helix-like DNA-binding domain superfamily/Winged helix DNA-binding domain"/>
    <property type="match status" value="1"/>
</dbReference>
<dbReference type="InterPro" id="IPR036388">
    <property type="entry name" value="WH-like_DNA-bd_sf"/>
</dbReference>
<dbReference type="InterPro" id="IPR003812">
    <property type="entry name" value="Fido"/>
</dbReference>
<evidence type="ECO:0000313" key="5">
    <source>
        <dbReference type="Proteomes" id="UP000230935"/>
    </source>
</evidence>
<dbReference type="Proteomes" id="UP000230935">
    <property type="component" value="Unassembled WGS sequence"/>
</dbReference>
<dbReference type="PROSITE" id="PS51459">
    <property type="entry name" value="FIDO"/>
    <property type="match status" value="1"/>
</dbReference>
<dbReference type="AlphaFoldDB" id="A0A2H0W1A3"/>
<feature type="binding site" evidence="2">
    <location>
        <begin position="203"/>
        <end position="210"/>
    </location>
    <ligand>
        <name>ATP</name>
        <dbReference type="ChEBI" id="CHEBI:30616"/>
    </ligand>
</feature>
<keyword evidence="2" id="KW-0067">ATP-binding</keyword>
<reference evidence="5" key="1">
    <citation type="submission" date="2017-09" db="EMBL/GenBank/DDBJ databases">
        <title>Depth-based differentiation of microbial function through sediment-hosted aquifers and enrichment of novel symbionts in the deep terrestrial subsurface.</title>
        <authorList>
            <person name="Probst A.J."/>
            <person name="Ladd B."/>
            <person name="Jarett J.K."/>
            <person name="Geller-Mcgrath D.E."/>
            <person name="Sieber C.M.K."/>
            <person name="Emerson J.B."/>
            <person name="Anantharaman K."/>
            <person name="Thomas B.C."/>
            <person name="Malmstrom R."/>
            <person name="Stieglmeier M."/>
            <person name="Klingl A."/>
            <person name="Woyke T."/>
            <person name="Ryan C.M."/>
            <person name="Banfield J.F."/>
        </authorList>
    </citation>
    <scope>NUCLEOTIDE SEQUENCE [LARGE SCALE GENOMIC DNA]</scope>
</reference>
<organism evidence="4 5">
    <name type="scientific">Candidatus Buchananbacteria bacterium CG10_big_fil_rev_8_21_14_0_10_42_9</name>
    <dbReference type="NCBI Taxonomy" id="1974526"/>
    <lineage>
        <taxon>Bacteria</taxon>
        <taxon>Candidatus Buchananiibacteriota</taxon>
    </lineage>
</organism>
<dbReference type="SUPFAM" id="SSF140931">
    <property type="entry name" value="Fic-like"/>
    <property type="match status" value="1"/>
</dbReference>
<dbReference type="Gene3D" id="1.10.3290.10">
    <property type="entry name" value="Fido-like domain"/>
    <property type="match status" value="1"/>
</dbReference>
<dbReference type="InterPro" id="IPR036390">
    <property type="entry name" value="WH_DNA-bd_sf"/>
</dbReference>
<dbReference type="SUPFAM" id="SSF46785">
    <property type="entry name" value="Winged helix' DNA-binding domain"/>
    <property type="match status" value="1"/>
</dbReference>
<dbReference type="EMBL" id="PEZZ01000021">
    <property type="protein sequence ID" value="PIS05116.1"/>
    <property type="molecule type" value="Genomic_DNA"/>
</dbReference>